<protein>
    <submittedName>
        <fullName evidence="1">Uncharacterized protein</fullName>
    </submittedName>
</protein>
<accession>A0ABP8FLP1</accession>
<evidence type="ECO:0000313" key="1">
    <source>
        <dbReference type="EMBL" id="GAA4306685.1"/>
    </source>
</evidence>
<name>A0ABP8FLP1_9SPHI</name>
<sequence length="57" mass="5630">MATGVLTIGSAATSSALKPGSNFILPSDSPADKTFDVLKSRVSFLGAGGCTTLVTGL</sequence>
<dbReference type="EMBL" id="BAABFT010000001">
    <property type="protein sequence ID" value="GAA4306685.1"/>
    <property type="molecule type" value="Genomic_DNA"/>
</dbReference>
<keyword evidence="2" id="KW-1185">Reference proteome</keyword>
<dbReference type="Proteomes" id="UP001500582">
    <property type="component" value="Unassembled WGS sequence"/>
</dbReference>
<gene>
    <name evidence="1" type="ORF">GCM10023149_00030</name>
</gene>
<organism evidence="1 2">
    <name type="scientific">Mucilaginibacter gynuensis</name>
    <dbReference type="NCBI Taxonomy" id="1302236"/>
    <lineage>
        <taxon>Bacteria</taxon>
        <taxon>Pseudomonadati</taxon>
        <taxon>Bacteroidota</taxon>
        <taxon>Sphingobacteriia</taxon>
        <taxon>Sphingobacteriales</taxon>
        <taxon>Sphingobacteriaceae</taxon>
        <taxon>Mucilaginibacter</taxon>
    </lineage>
</organism>
<proteinExistence type="predicted"/>
<evidence type="ECO:0000313" key="2">
    <source>
        <dbReference type="Proteomes" id="UP001500582"/>
    </source>
</evidence>
<reference evidence="2" key="1">
    <citation type="journal article" date="2019" name="Int. J. Syst. Evol. Microbiol.">
        <title>The Global Catalogue of Microorganisms (GCM) 10K type strain sequencing project: providing services to taxonomists for standard genome sequencing and annotation.</title>
        <authorList>
            <consortium name="The Broad Institute Genomics Platform"/>
            <consortium name="The Broad Institute Genome Sequencing Center for Infectious Disease"/>
            <person name="Wu L."/>
            <person name="Ma J."/>
        </authorList>
    </citation>
    <scope>NUCLEOTIDE SEQUENCE [LARGE SCALE GENOMIC DNA]</scope>
    <source>
        <strain evidence="2">JCM 17705</strain>
    </source>
</reference>
<comment type="caution">
    <text evidence="1">The sequence shown here is derived from an EMBL/GenBank/DDBJ whole genome shotgun (WGS) entry which is preliminary data.</text>
</comment>